<proteinExistence type="predicted"/>
<dbReference type="SMART" id="SM00267">
    <property type="entry name" value="GGDEF"/>
    <property type="match status" value="1"/>
</dbReference>
<keyword evidence="3" id="KW-1185">Reference proteome</keyword>
<dbReference type="InterPro" id="IPR011990">
    <property type="entry name" value="TPR-like_helical_dom_sf"/>
</dbReference>
<dbReference type="InterPro" id="IPR029787">
    <property type="entry name" value="Nucleotide_cyclase"/>
</dbReference>
<dbReference type="Proteomes" id="UP000199012">
    <property type="component" value="Unassembled WGS sequence"/>
</dbReference>
<dbReference type="NCBIfam" id="TIGR00254">
    <property type="entry name" value="GGDEF"/>
    <property type="match status" value="1"/>
</dbReference>
<dbReference type="AlphaFoldDB" id="A0A1I0YSW8"/>
<evidence type="ECO:0000259" key="1">
    <source>
        <dbReference type="PROSITE" id="PS50887"/>
    </source>
</evidence>
<dbReference type="SUPFAM" id="SSF55073">
    <property type="entry name" value="Nucleotide cyclase"/>
    <property type="match status" value="1"/>
</dbReference>
<dbReference type="STRING" id="988821.SAMN05421867_108152"/>
<dbReference type="GO" id="GO:0052621">
    <property type="term" value="F:diguanylate cyclase activity"/>
    <property type="evidence" value="ECO:0007669"/>
    <property type="project" value="TreeGrafter"/>
</dbReference>
<dbReference type="PANTHER" id="PTHR45138:SF9">
    <property type="entry name" value="DIGUANYLATE CYCLASE DGCM-RELATED"/>
    <property type="match status" value="1"/>
</dbReference>
<dbReference type="PANTHER" id="PTHR45138">
    <property type="entry name" value="REGULATORY COMPONENTS OF SENSORY TRANSDUCTION SYSTEM"/>
    <property type="match status" value="1"/>
</dbReference>
<dbReference type="Gene3D" id="3.30.70.270">
    <property type="match status" value="1"/>
</dbReference>
<dbReference type="EMBL" id="FOKA01000008">
    <property type="protein sequence ID" value="SFB16394.1"/>
    <property type="molecule type" value="Genomic_DNA"/>
</dbReference>
<dbReference type="InterPro" id="IPR043128">
    <property type="entry name" value="Rev_trsase/Diguanyl_cyclase"/>
</dbReference>
<reference evidence="3" key="1">
    <citation type="submission" date="2016-10" db="EMBL/GenBank/DDBJ databases">
        <authorList>
            <person name="Varghese N."/>
            <person name="Submissions S."/>
        </authorList>
    </citation>
    <scope>NUCLEOTIDE SEQUENCE [LARGE SCALE GENOMIC DNA]</scope>
    <source>
        <strain evidence="3">CGMCC 4.6945</strain>
    </source>
</reference>
<protein>
    <submittedName>
        <fullName evidence="2">Diguanylate cyclase (GGDEF) domain-containing protein</fullName>
    </submittedName>
</protein>
<accession>A0A1I0YSW8</accession>
<feature type="domain" description="GGDEF" evidence="1">
    <location>
        <begin position="393"/>
        <end position="524"/>
    </location>
</feature>
<dbReference type="InterPro" id="IPR050469">
    <property type="entry name" value="Diguanylate_Cyclase"/>
</dbReference>
<evidence type="ECO:0000313" key="2">
    <source>
        <dbReference type="EMBL" id="SFB16394.1"/>
    </source>
</evidence>
<evidence type="ECO:0000313" key="3">
    <source>
        <dbReference type="Proteomes" id="UP000199012"/>
    </source>
</evidence>
<sequence>MERLPVRVGEFGVLDALTDVAHAEFANGDPRRAAELAAAGVAVADAMGDTASARYFLFTGGRALFALGHPDVALQWAEELERRTVDDDEPYWRAKAVILRALSIRREGRYHEVLELIAKAWVLVGTPDGTRYNQVSAAVLLSEALRTVELYEQADAVMWQVAPLIGHGAVPGVLVEGLRTLSEWAAGLQLLGRPEGAHRVVETMASRALLLLRLTEHTQDSGPRLFAHVGLAYAELSAGEPEMALRHVESVQAEVEQRRGRPEWFVGTATRAVALLELGRLDEAEHHLRALRSAAETGLRDVWSTMADDALLTLAVRRHGDHPALEHASRMFRRAQELLWAERSERFAAMLAQVQIHELQVESRRVAELSVLDGLTGVGNRRAIQGFLDHAQGSVGALFIDVDNFKEVNDTFSYLVGDEVLVRIADELRAFVRPGDLVARYGGDEFVVLFDPWPADSPDLDARAAELVARVRGLAWDQVHPGLHVTISVGAAITADSATLLGELSHAVLDAKRAGRDTRVTRRS</sequence>
<dbReference type="RefSeq" id="WP_090032939.1">
    <property type="nucleotide sequence ID" value="NZ_BONM01000001.1"/>
</dbReference>
<dbReference type="InterPro" id="IPR000160">
    <property type="entry name" value="GGDEF_dom"/>
</dbReference>
<dbReference type="Gene3D" id="1.25.40.10">
    <property type="entry name" value="Tetratricopeptide repeat domain"/>
    <property type="match status" value="1"/>
</dbReference>
<dbReference type="Pfam" id="PF00990">
    <property type="entry name" value="GGDEF"/>
    <property type="match status" value="1"/>
</dbReference>
<dbReference type="GO" id="GO:1902201">
    <property type="term" value="P:negative regulation of bacterial-type flagellum-dependent cell motility"/>
    <property type="evidence" value="ECO:0007669"/>
    <property type="project" value="TreeGrafter"/>
</dbReference>
<dbReference type="OrthoDB" id="23692at2"/>
<dbReference type="CDD" id="cd01949">
    <property type="entry name" value="GGDEF"/>
    <property type="match status" value="1"/>
</dbReference>
<organism evidence="2 3">
    <name type="scientific">Cellulomonas marina</name>
    <dbReference type="NCBI Taxonomy" id="988821"/>
    <lineage>
        <taxon>Bacteria</taxon>
        <taxon>Bacillati</taxon>
        <taxon>Actinomycetota</taxon>
        <taxon>Actinomycetes</taxon>
        <taxon>Micrococcales</taxon>
        <taxon>Cellulomonadaceae</taxon>
        <taxon>Cellulomonas</taxon>
    </lineage>
</organism>
<dbReference type="GO" id="GO:0043709">
    <property type="term" value="P:cell adhesion involved in single-species biofilm formation"/>
    <property type="evidence" value="ECO:0007669"/>
    <property type="project" value="TreeGrafter"/>
</dbReference>
<name>A0A1I0YSW8_9CELL</name>
<dbReference type="GO" id="GO:0005886">
    <property type="term" value="C:plasma membrane"/>
    <property type="evidence" value="ECO:0007669"/>
    <property type="project" value="TreeGrafter"/>
</dbReference>
<dbReference type="PROSITE" id="PS50887">
    <property type="entry name" value="GGDEF"/>
    <property type="match status" value="1"/>
</dbReference>
<gene>
    <name evidence="2" type="ORF">SAMN05421867_108152</name>
</gene>
<dbReference type="SUPFAM" id="SSF48452">
    <property type="entry name" value="TPR-like"/>
    <property type="match status" value="2"/>
</dbReference>